<feature type="transmembrane region" description="Helical" evidence="7">
    <location>
        <begin position="197"/>
        <end position="214"/>
    </location>
</feature>
<keyword evidence="2" id="KW-1003">Cell membrane</keyword>
<dbReference type="EMBL" id="PFWT01000019">
    <property type="protein sequence ID" value="PJA45986.1"/>
    <property type="molecule type" value="Genomic_DNA"/>
</dbReference>
<evidence type="ECO:0000256" key="3">
    <source>
        <dbReference type="ARBA" id="ARBA00022679"/>
    </source>
</evidence>
<feature type="transmembrane region" description="Helical" evidence="7">
    <location>
        <begin position="6"/>
        <end position="27"/>
    </location>
</feature>
<keyword evidence="4 7" id="KW-0812">Transmembrane</keyword>
<reference evidence="9" key="1">
    <citation type="submission" date="2017-09" db="EMBL/GenBank/DDBJ databases">
        <title>Depth-based differentiation of microbial function through sediment-hosted aquifers and enrichment of novel symbionts in the deep terrestrial subsurface.</title>
        <authorList>
            <person name="Probst A.J."/>
            <person name="Ladd B."/>
            <person name="Jarett J.K."/>
            <person name="Geller-Mcgrath D.E."/>
            <person name="Sieber C.M.K."/>
            <person name="Emerson J.B."/>
            <person name="Anantharaman K."/>
            <person name="Thomas B.C."/>
            <person name="Malmstrom R."/>
            <person name="Stieglmeier M."/>
            <person name="Klingl A."/>
            <person name="Woyke T."/>
            <person name="Ryan C.M."/>
            <person name="Banfield J.F."/>
        </authorList>
    </citation>
    <scope>NUCLEOTIDE SEQUENCE [LARGE SCALE GENOMIC DNA]</scope>
</reference>
<dbReference type="GO" id="GO:0016780">
    <property type="term" value="F:phosphotransferase activity, for other substituted phosphate groups"/>
    <property type="evidence" value="ECO:0007669"/>
    <property type="project" value="InterPro"/>
</dbReference>
<organism evidence="8 9">
    <name type="scientific">Candidatus Uhrbacteria bacterium CG_4_9_14_3_um_filter_41_35</name>
    <dbReference type="NCBI Taxonomy" id="1975034"/>
    <lineage>
        <taxon>Bacteria</taxon>
        <taxon>Candidatus Uhriibacteriota</taxon>
    </lineage>
</organism>
<evidence type="ECO:0000256" key="1">
    <source>
        <dbReference type="ARBA" id="ARBA00004651"/>
    </source>
</evidence>
<comment type="caution">
    <text evidence="8">The sequence shown here is derived from an EMBL/GenBank/DDBJ whole genome shotgun (WGS) entry which is preliminary data.</text>
</comment>
<feature type="transmembrane region" description="Helical" evidence="7">
    <location>
        <begin position="141"/>
        <end position="159"/>
    </location>
</feature>
<sequence length="341" mass="37112">METWWILPIVLAFFLSVMGTEVVRAFAVTMNIVDHPDKIRKYHEKPTPLLGGVAVYFSFSVVTLLVLGLTNQFTIGEITNKHFVGFLIGGLVLIVGGIIDDIYTLPPKRSIIFTTLAVLPAIFIGGIGVSKITNPFGDPIVIANQLSNILTFIWLIGMIYTTKLLDGLDGLATGIGAIGALMMALLALSTAFYQPDVALLALIAFGSLIGFLLWNSNPAYIFLGEGGSTFIGYLIGVLAVISGSKVATALLVMGIPVLDVLFVIYRRLRQKRSIFKSAGRDHLHFMLRDTGMGDRTIALLYYALSLSFGITTLVFESYEKLIALSILFIIMLVLALNLSKK</sequence>
<feature type="transmembrane region" description="Helical" evidence="7">
    <location>
        <begin position="111"/>
        <end position="129"/>
    </location>
</feature>
<dbReference type="PANTHER" id="PTHR22926:SF3">
    <property type="entry name" value="UNDECAPRENYL-PHOSPHATE ALPHA-N-ACETYLGLUCOSAMINYL 1-PHOSPHATE TRANSFERASE"/>
    <property type="match status" value="1"/>
</dbReference>
<feature type="transmembrane region" description="Helical" evidence="7">
    <location>
        <begin position="82"/>
        <end position="99"/>
    </location>
</feature>
<dbReference type="CDD" id="cd06853">
    <property type="entry name" value="GT_WecA_like"/>
    <property type="match status" value="1"/>
</dbReference>
<dbReference type="Proteomes" id="UP000231263">
    <property type="component" value="Unassembled WGS sequence"/>
</dbReference>
<feature type="transmembrane region" description="Helical" evidence="7">
    <location>
        <begin position="247"/>
        <end position="265"/>
    </location>
</feature>
<feature type="transmembrane region" description="Helical" evidence="7">
    <location>
        <begin position="296"/>
        <end position="315"/>
    </location>
</feature>
<dbReference type="Pfam" id="PF00953">
    <property type="entry name" value="Glycos_transf_4"/>
    <property type="match status" value="1"/>
</dbReference>
<feature type="transmembrane region" description="Helical" evidence="7">
    <location>
        <begin position="321"/>
        <end position="338"/>
    </location>
</feature>
<dbReference type="GO" id="GO:0071555">
    <property type="term" value="P:cell wall organization"/>
    <property type="evidence" value="ECO:0007669"/>
    <property type="project" value="TreeGrafter"/>
</dbReference>
<dbReference type="AlphaFoldDB" id="A0A2M7XE34"/>
<evidence type="ECO:0000256" key="2">
    <source>
        <dbReference type="ARBA" id="ARBA00022475"/>
    </source>
</evidence>
<feature type="transmembrane region" description="Helical" evidence="7">
    <location>
        <begin position="221"/>
        <end position="241"/>
    </location>
</feature>
<evidence type="ECO:0000313" key="8">
    <source>
        <dbReference type="EMBL" id="PJA45986.1"/>
    </source>
</evidence>
<evidence type="ECO:0000313" key="9">
    <source>
        <dbReference type="Proteomes" id="UP000231263"/>
    </source>
</evidence>
<feature type="transmembrane region" description="Helical" evidence="7">
    <location>
        <begin position="48"/>
        <end position="70"/>
    </location>
</feature>
<gene>
    <name evidence="8" type="ORF">CO173_03875</name>
</gene>
<evidence type="ECO:0000256" key="7">
    <source>
        <dbReference type="SAM" id="Phobius"/>
    </source>
</evidence>
<dbReference type="InterPro" id="IPR000715">
    <property type="entry name" value="Glycosyl_transferase_4"/>
</dbReference>
<feature type="transmembrane region" description="Helical" evidence="7">
    <location>
        <begin position="171"/>
        <end position="191"/>
    </location>
</feature>
<keyword evidence="6 7" id="KW-0472">Membrane</keyword>
<evidence type="ECO:0000256" key="5">
    <source>
        <dbReference type="ARBA" id="ARBA00022989"/>
    </source>
</evidence>
<dbReference type="GO" id="GO:0044038">
    <property type="term" value="P:cell wall macromolecule biosynthetic process"/>
    <property type="evidence" value="ECO:0007669"/>
    <property type="project" value="TreeGrafter"/>
</dbReference>
<evidence type="ECO:0008006" key="10">
    <source>
        <dbReference type="Google" id="ProtNLM"/>
    </source>
</evidence>
<protein>
    <recommendedName>
        <fullName evidence="10">Undecaprenyl-phosphate alpha-N-acetylglucosaminyl 1-phosphate transferase</fullName>
    </recommendedName>
</protein>
<keyword evidence="5 7" id="KW-1133">Transmembrane helix</keyword>
<proteinExistence type="predicted"/>
<dbReference type="PANTHER" id="PTHR22926">
    <property type="entry name" value="PHOSPHO-N-ACETYLMURAMOYL-PENTAPEPTIDE-TRANSFERASE"/>
    <property type="match status" value="1"/>
</dbReference>
<comment type="subcellular location">
    <subcellularLocation>
        <location evidence="1">Cell membrane</location>
        <topology evidence="1">Multi-pass membrane protein</topology>
    </subcellularLocation>
</comment>
<accession>A0A2M7XE34</accession>
<keyword evidence="3" id="KW-0808">Transferase</keyword>
<dbReference type="GO" id="GO:0009103">
    <property type="term" value="P:lipopolysaccharide biosynthetic process"/>
    <property type="evidence" value="ECO:0007669"/>
    <property type="project" value="TreeGrafter"/>
</dbReference>
<name>A0A2M7XE34_9BACT</name>
<dbReference type="GO" id="GO:0005886">
    <property type="term" value="C:plasma membrane"/>
    <property type="evidence" value="ECO:0007669"/>
    <property type="project" value="UniProtKB-SubCell"/>
</dbReference>
<evidence type="ECO:0000256" key="6">
    <source>
        <dbReference type="ARBA" id="ARBA00023136"/>
    </source>
</evidence>
<evidence type="ECO:0000256" key="4">
    <source>
        <dbReference type="ARBA" id="ARBA00022692"/>
    </source>
</evidence>